<evidence type="ECO:0000256" key="10">
    <source>
        <dbReference type="ARBA" id="ARBA00022989"/>
    </source>
</evidence>
<dbReference type="Gene3D" id="3.40.50.2300">
    <property type="match status" value="1"/>
</dbReference>
<feature type="domain" description="PTS EIIB type-2" evidence="13">
    <location>
        <begin position="3"/>
        <end position="100"/>
    </location>
</feature>
<evidence type="ECO:0000256" key="5">
    <source>
        <dbReference type="ARBA" id="ARBA00022597"/>
    </source>
</evidence>
<evidence type="ECO:0000259" key="14">
    <source>
        <dbReference type="PROSITE" id="PS51104"/>
    </source>
</evidence>
<dbReference type="InterPro" id="IPR050864">
    <property type="entry name" value="Bacterial_PTS_Sugar_Transport"/>
</dbReference>
<evidence type="ECO:0000256" key="3">
    <source>
        <dbReference type="ARBA" id="ARBA00022475"/>
    </source>
</evidence>
<evidence type="ECO:0000256" key="12">
    <source>
        <dbReference type="SAM" id="Phobius"/>
    </source>
</evidence>
<keyword evidence="6" id="KW-0808">Transferase</keyword>
<evidence type="ECO:0000256" key="6">
    <source>
        <dbReference type="ARBA" id="ARBA00022679"/>
    </source>
</evidence>
<dbReference type="InterPro" id="IPR013014">
    <property type="entry name" value="PTS_EIIC_2"/>
</dbReference>
<dbReference type="AlphaFoldDB" id="A0A9X2S7N1"/>
<keyword evidence="7" id="KW-0598">Phosphotransferase system</keyword>
<feature type="transmembrane region" description="Helical" evidence="12">
    <location>
        <begin position="248"/>
        <end position="267"/>
    </location>
</feature>
<dbReference type="Pfam" id="PF02302">
    <property type="entry name" value="PTS_IIB"/>
    <property type="match status" value="1"/>
</dbReference>
<dbReference type="GO" id="GO:0090563">
    <property type="term" value="F:protein-phosphocysteine-sugar phosphotransferase activity"/>
    <property type="evidence" value="ECO:0007669"/>
    <property type="project" value="TreeGrafter"/>
</dbReference>
<dbReference type="InterPro" id="IPR036095">
    <property type="entry name" value="PTS_EIIB-like_sf"/>
</dbReference>
<dbReference type="GO" id="GO:0005886">
    <property type="term" value="C:plasma membrane"/>
    <property type="evidence" value="ECO:0007669"/>
    <property type="project" value="UniProtKB-SubCell"/>
</dbReference>
<dbReference type="NCBIfam" id="TIGR00829">
    <property type="entry name" value="FRU"/>
    <property type="match status" value="1"/>
</dbReference>
<evidence type="ECO:0000256" key="9">
    <source>
        <dbReference type="ARBA" id="ARBA00022777"/>
    </source>
</evidence>
<keyword evidence="11 12" id="KW-0472">Membrane</keyword>
<name>A0A9X2S7N1_9FIRM</name>
<dbReference type="PROSITE" id="PS51099">
    <property type="entry name" value="PTS_EIIB_TYPE_2"/>
    <property type="match status" value="1"/>
</dbReference>
<dbReference type="GO" id="GO:0022877">
    <property type="term" value="F:protein-N(PI)-phosphohistidine-fructose phosphotransferase system transporter activity"/>
    <property type="evidence" value="ECO:0007669"/>
    <property type="project" value="InterPro"/>
</dbReference>
<dbReference type="InterPro" id="IPR006327">
    <property type="entry name" value="PTS_IIC_fruc"/>
</dbReference>
<accession>A0A9X2S7N1</accession>
<evidence type="ECO:0000256" key="11">
    <source>
        <dbReference type="ARBA" id="ARBA00023136"/>
    </source>
</evidence>
<dbReference type="OrthoDB" id="9782569at2"/>
<evidence type="ECO:0000313" key="15">
    <source>
        <dbReference type="EMBL" id="MCR2044897.1"/>
    </source>
</evidence>
<dbReference type="InterPro" id="IPR003353">
    <property type="entry name" value="PTS_IIB_fruc"/>
</dbReference>
<dbReference type="SUPFAM" id="SSF52794">
    <property type="entry name" value="PTS system IIB component-like"/>
    <property type="match status" value="1"/>
</dbReference>
<evidence type="ECO:0000259" key="13">
    <source>
        <dbReference type="PROSITE" id="PS51099"/>
    </source>
</evidence>
<feature type="domain" description="PTS EIIC type-2" evidence="14">
    <location>
        <begin position="125"/>
        <end position="448"/>
    </location>
</feature>
<sequence>MAKKIVAITSCPTGIAHTYMAAEALEQAAKKDNIEIKVETQGASGAENILTKEDIREADVVIFAVDKNIDTSRFVGKQAITVPANKAIKEPSELMKKALNYEGTEIVKGKSVDNNEKSIDSATGIYKHIMTGVSYMLPLVVAGGILIALSFAFGIYAFEEEGTIPWALYQIGAGSAFSLMVAVMSGFIAHSIGDKSAFAPGIIGGFIANSIGAGFLGGILAGLIAGYLVVFLNKNIKLPKSLKGLKSIMIIPVLSTLIIGLLMYYVIGKPIHIATVHITEFLSRLSGSGAIILGLIFGLFYFDLGGPMSKIVYTFGVGALAEGVYGPMGAAMVCGMVPPIGIALSTFARPKLWNKDQKEAGKAALFLGLSFITEGAIPFAAANPKIVLPSCMAGSAVGSIVALLLNVEIKAPHGGFFLMFIPNAIGNLLGFIIALIAGSLTTAILVTILKQIQFKNKETAN</sequence>
<comment type="caution">
    <text evidence="15">The sequence shown here is derived from an EMBL/GenBank/DDBJ whole genome shotgun (WGS) entry which is preliminary data.</text>
</comment>
<evidence type="ECO:0000256" key="8">
    <source>
        <dbReference type="ARBA" id="ARBA00022692"/>
    </source>
</evidence>
<evidence type="ECO:0000256" key="2">
    <source>
        <dbReference type="ARBA" id="ARBA00022448"/>
    </source>
</evidence>
<feature type="transmembrane region" description="Helical" evidence="12">
    <location>
        <begin position="135"/>
        <end position="158"/>
    </location>
</feature>
<gene>
    <name evidence="15" type="ORF">NSA23_12355</name>
</gene>
<feature type="transmembrane region" description="Helical" evidence="12">
    <location>
        <begin position="428"/>
        <end position="449"/>
    </location>
</feature>
<keyword evidence="10 12" id="KW-1133">Transmembrane helix</keyword>
<proteinExistence type="predicted"/>
<dbReference type="NCBIfam" id="TIGR01427">
    <property type="entry name" value="PTS_IIC_fructo"/>
    <property type="match status" value="1"/>
</dbReference>
<dbReference type="InterPro" id="IPR013011">
    <property type="entry name" value="PTS_EIIB_2"/>
</dbReference>
<feature type="transmembrane region" description="Helical" evidence="12">
    <location>
        <begin position="164"/>
        <end position="189"/>
    </location>
</feature>
<dbReference type="InterPro" id="IPR003352">
    <property type="entry name" value="PTS_EIIC"/>
</dbReference>
<dbReference type="GO" id="GO:0009401">
    <property type="term" value="P:phosphoenolpyruvate-dependent sugar phosphotransferase system"/>
    <property type="evidence" value="ECO:0007669"/>
    <property type="project" value="UniProtKB-KW"/>
</dbReference>
<organism evidence="15 16">
    <name type="scientific">Anaerosalibacter massiliensis</name>
    <dbReference type="NCBI Taxonomy" id="1347392"/>
    <lineage>
        <taxon>Bacteria</taxon>
        <taxon>Bacillati</taxon>
        <taxon>Bacillota</taxon>
        <taxon>Tissierellia</taxon>
        <taxon>Tissierellales</taxon>
        <taxon>Sporanaerobacteraceae</taxon>
        <taxon>Anaerosalibacter</taxon>
    </lineage>
</organism>
<dbReference type="PANTHER" id="PTHR30505">
    <property type="entry name" value="FRUCTOSE-LIKE PERMEASE"/>
    <property type="match status" value="1"/>
</dbReference>
<evidence type="ECO:0000313" key="16">
    <source>
        <dbReference type="Proteomes" id="UP001142078"/>
    </source>
</evidence>
<keyword evidence="16" id="KW-1185">Reference proteome</keyword>
<evidence type="ECO:0000256" key="7">
    <source>
        <dbReference type="ARBA" id="ARBA00022683"/>
    </source>
</evidence>
<dbReference type="CDD" id="cd05569">
    <property type="entry name" value="PTS_IIB_fructose"/>
    <property type="match status" value="1"/>
</dbReference>
<feature type="transmembrane region" description="Helical" evidence="12">
    <location>
        <begin position="386"/>
        <end position="407"/>
    </location>
</feature>
<keyword evidence="4" id="KW-0597">Phosphoprotein</keyword>
<reference evidence="15" key="1">
    <citation type="submission" date="2022-07" db="EMBL/GenBank/DDBJ databases">
        <title>Enhanced cultured diversity of the mouse gut microbiota enables custom-made synthetic communities.</title>
        <authorList>
            <person name="Afrizal A."/>
        </authorList>
    </citation>
    <scope>NUCLEOTIDE SEQUENCE</scope>
    <source>
        <strain evidence="15">DSM 29482</strain>
    </source>
</reference>
<dbReference type="InterPro" id="IPR003501">
    <property type="entry name" value="PTS_EIIB_2/3"/>
</dbReference>
<dbReference type="PROSITE" id="PS51104">
    <property type="entry name" value="PTS_EIIC_TYPE_2"/>
    <property type="match status" value="1"/>
</dbReference>
<dbReference type="GO" id="GO:0005351">
    <property type="term" value="F:carbohydrate:proton symporter activity"/>
    <property type="evidence" value="ECO:0007669"/>
    <property type="project" value="InterPro"/>
</dbReference>
<keyword evidence="9" id="KW-0418">Kinase</keyword>
<feature type="transmembrane region" description="Helical" evidence="12">
    <location>
        <begin position="324"/>
        <end position="348"/>
    </location>
</feature>
<dbReference type="PANTHER" id="PTHR30505:SF0">
    <property type="entry name" value="FRUCTOSE-LIKE PTS SYSTEM EIIBC COMPONENT-RELATED"/>
    <property type="match status" value="1"/>
</dbReference>
<feature type="transmembrane region" description="Helical" evidence="12">
    <location>
        <begin position="287"/>
        <end position="304"/>
    </location>
</feature>
<keyword evidence="8 12" id="KW-0812">Transmembrane</keyword>
<evidence type="ECO:0000256" key="1">
    <source>
        <dbReference type="ARBA" id="ARBA00004429"/>
    </source>
</evidence>
<dbReference type="GO" id="GO:0016301">
    <property type="term" value="F:kinase activity"/>
    <property type="evidence" value="ECO:0007669"/>
    <property type="project" value="UniProtKB-KW"/>
</dbReference>
<dbReference type="Pfam" id="PF02378">
    <property type="entry name" value="PTS_EIIC"/>
    <property type="match status" value="1"/>
</dbReference>
<comment type="subcellular location">
    <subcellularLocation>
        <location evidence="1">Cell inner membrane</location>
        <topology evidence="1">Multi-pass membrane protein</topology>
    </subcellularLocation>
</comment>
<keyword evidence="5" id="KW-0762">Sugar transport</keyword>
<dbReference type="FunFam" id="3.40.50.2300:FF:000014">
    <property type="entry name" value="PTS system fructose-like transporter subunit IIB"/>
    <property type="match status" value="1"/>
</dbReference>
<keyword evidence="2" id="KW-0813">Transport</keyword>
<dbReference type="RefSeq" id="WP_042678854.1">
    <property type="nucleotide sequence ID" value="NZ_CABKTM010000008.1"/>
</dbReference>
<feature type="transmembrane region" description="Helical" evidence="12">
    <location>
        <begin position="201"/>
        <end position="228"/>
    </location>
</feature>
<protein>
    <submittedName>
        <fullName evidence="15">Fructose-specific PTS transporter subunit EIIC</fullName>
    </submittedName>
</protein>
<dbReference type="Proteomes" id="UP001142078">
    <property type="component" value="Unassembled WGS sequence"/>
</dbReference>
<dbReference type="EMBL" id="JANJZL010000009">
    <property type="protein sequence ID" value="MCR2044897.1"/>
    <property type="molecule type" value="Genomic_DNA"/>
</dbReference>
<keyword evidence="3" id="KW-1003">Cell membrane</keyword>
<evidence type="ECO:0000256" key="4">
    <source>
        <dbReference type="ARBA" id="ARBA00022553"/>
    </source>
</evidence>